<dbReference type="InterPro" id="IPR001907">
    <property type="entry name" value="ClpP"/>
</dbReference>
<dbReference type="Pfam" id="PF00574">
    <property type="entry name" value="CLP_protease"/>
    <property type="match status" value="1"/>
</dbReference>
<dbReference type="PANTHER" id="PTHR10381">
    <property type="entry name" value="ATP-DEPENDENT CLP PROTEASE PROTEOLYTIC SUBUNIT"/>
    <property type="match status" value="1"/>
</dbReference>
<protein>
    <recommendedName>
        <fullName evidence="8">ATP-dependent Clp protease proteolytic subunit</fullName>
        <ecNumber evidence="7">3.4.21.92</ecNumber>
    </recommendedName>
</protein>
<keyword evidence="2 7" id="KW-0645">Protease</keyword>
<dbReference type="Gene3D" id="3.90.226.10">
    <property type="entry name" value="2-enoyl-CoA Hydratase, Chain A, domain 1"/>
    <property type="match status" value="1"/>
</dbReference>
<feature type="region of interest" description="Disordered" evidence="9">
    <location>
        <begin position="287"/>
        <end position="309"/>
    </location>
</feature>
<evidence type="ECO:0000256" key="2">
    <source>
        <dbReference type="ARBA" id="ARBA00022670"/>
    </source>
</evidence>
<feature type="compositionally biased region" description="Basic and acidic residues" evidence="9">
    <location>
        <begin position="558"/>
        <end position="584"/>
    </location>
</feature>
<feature type="compositionally biased region" description="Polar residues" evidence="9">
    <location>
        <begin position="654"/>
        <end position="663"/>
    </location>
</feature>
<feature type="region of interest" description="Disordered" evidence="9">
    <location>
        <begin position="544"/>
        <end position="596"/>
    </location>
</feature>
<dbReference type="NCBIfam" id="NF001368">
    <property type="entry name" value="PRK00277.1"/>
    <property type="match status" value="1"/>
</dbReference>
<evidence type="ECO:0000256" key="9">
    <source>
        <dbReference type="SAM" id="MobiDB-lite"/>
    </source>
</evidence>
<dbReference type="GeneID" id="25319898"/>
<evidence type="ECO:0000256" key="8">
    <source>
        <dbReference type="RuleBase" id="RU003567"/>
    </source>
</evidence>
<dbReference type="Pfam" id="PF08508">
    <property type="entry name" value="DUF1746"/>
    <property type="match status" value="1"/>
</dbReference>
<dbReference type="SUPFAM" id="SSF52096">
    <property type="entry name" value="ClpP/crotonase"/>
    <property type="match status" value="1"/>
</dbReference>
<dbReference type="RefSeq" id="XP_013325035.1">
    <property type="nucleotide sequence ID" value="XM_013469581.1"/>
</dbReference>
<dbReference type="EMBL" id="LASV01000457">
    <property type="protein sequence ID" value="KKA18423.1"/>
    <property type="molecule type" value="Genomic_DNA"/>
</dbReference>
<dbReference type="OrthoDB" id="2017408at2759"/>
<gene>
    <name evidence="11" type="ORF">T310_7628</name>
</gene>
<dbReference type="PROSITE" id="PS00382">
    <property type="entry name" value="CLP_PROTEASE_HIS"/>
    <property type="match status" value="1"/>
</dbReference>
<feature type="active site" evidence="6">
    <location>
        <position position="877"/>
    </location>
</feature>
<dbReference type="AlphaFoldDB" id="A0A0F4YLE3"/>
<evidence type="ECO:0000313" key="11">
    <source>
        <dbReference type="EMBL" id="KKA18423.1"/>
    </source>
</evidence>
<feature type="region of interest" description="Disordered" evidence="9">
    <location>
        <begin position="652"/>
        <end position="691"/>
    </location>
</feature>
<name>A0A0F4YLE3_RASE3</name>
<evidence type="ECO:0000256" key="7">
    <source>
        <dbReference type="RuleBase" id="RU000549"/>
    </source>
</evidence>
<evidence type="ECO:0000256" key="6">
    <source>
        <dbReference type="PROSITE-ProRule" id="PRU10086"/>
    </source>
</evidence>
<sequence>MPAAVVKKWDKLSGTVEKVSTCQSRILCGGLAESQYIRKRLGEYCQKHLDAKAIVPTSPWAAIARGAALRRLKPRSIITARKARRSYGVAVHRAFEGGIDREEDAFIHPKLGKRARNQMSWHIKKGENIPLNKKKWLKGFIEIGGSIGEKGKIDIQSSDLDRAPKTRHDDGEIELELYLGSELIQETGVEKIGELSLNFKDVPHPKKMKLGKHSWVPRTALRNQTVHIGQIIYSDKDNDIIQFVAMVGKKQVGIEEFVYKKDIQDDGNSNEKDREMDYDLVEANHYGGEDDGDVSEDHDSEASPGRRNSVGGAGKLALALVALILLAATPLAWPQQHPSLAVFCSQVCARDCWFVDSVALIHCLPHDPSMTTPDAFRDAEYIADVSGISDHHHVTDGDRTATPARSGLRRKAQTAAKIAFIDRLLRDLDIVIYCELSALYYMEYASTDLIFFTPKAPPFDPTRNQPFIGAIFSSNLFCMLLHLLFVHPDAGEETRGYLHGGLFIDFIGQKAPVPRLRLLMFDVLVMVLHLIMLGLIVERVKTNSANTSTPSTTTRQRSRQDLDAEERGVRRDEPRVRPGDRGLVNDHTSTGLSPERTELLAEPLEDGSGHVSRDSHPLDTFVSGEAVLMDMSIIDTIRDQWRYNPATIPARSSFVPSNETTTFLREREGGDREQRPRKPWQNSSGGSSSSALSVLNRIRSSQFVLRPAQKMNTARPLQLLGAAVRRRAIQSPLSRTFTSSSSTSIPSNLVPPRGWTPTPFVTETVGGGWHTYDIFSRLLKERIICLNGEVDETASASIVAQLLFLEADNPEKPIHLYINSPGGSVTAGLAIYDTMTYIASPVSTICVGQAASMGSLLLAGGHPGKRYCLPHSSIMVHQPSGGYFGQATDIAIHAKEILRVRNQLNRIYQRHLTKKMTLEEIEKLMERDYFMGAAEALEMGIVDEILDRRIKPKEEGGEGDGQPPTA</sequence>
<evidence type="ECO:0000256" key="4">
    <source>
        <dbReference type="ARBA" id="ARBA00022825"/>
    </source>
</evidence>
<evidence type="ECO:0000256" key="1">
    <source>
        <dbReference type="ARBA" id="ARBA00007039"/>
    </source>
</evidence>
<evidence type="ECO:0000256" key="5">
    <source>
        <dbReference type="PROSITE-ProRule" id="PRU10085"/>
    </source>
</evidence>
<feature type="domain" description="DUF1746" evidence="10">
    <location>
        <begin position="427"/>
        <end position="532"/>
    </location>
</feature>
<dbReference type="InterPro" id="IPR023562">
    <property type="entry name" value="ClpP/TepA"/>
</dbReference>
<keyword evidence="3 7" id="KW-0378">Hydrolase</keyword>
<dbReference type="EC" id="3.4.21.92" evidence="7"/>
<dbReference type="InterPro" id="IPR033135">
    <property type="entry name" value="ClpP_His_AS"/>
</dbReference>
<dbReference type="GO" id="GO:0004176">
    <property type="term" value="F:ATP-dependent peptidase activity"/>
    <property type="evidence" value="ECO:0007669"/>
    <property type="project" value="InterPro"/>
</dbReference>
<comment type="caution">
    <text evidence="11">The sequence shown here is derived from an EMBL/GenBank/DDBJ whole genome shotgun (WGS) entry which is preliminary data.</text>
</comment>
<organism evidence="11 12">
    <name type="scientific">Rasamsonia emersonii (strain ATCC 16479 / CBS 393.64 / IMI 116815)</name>
    <dbReference type="NCBI Taxonomy" id="1408163"/>
    <lineage>
        <taxon>Eukaryota</taxon>
        <taxon>Fungi</taxon>
        <taxon>Dikarya</taxon>
        <taxon>Ascomycota</taxon>
        <taxon>Pezizomycotina</taxon>
        <taxon>Eurotiomycetes</taxon>
        <taxon>Eurotiomycetidae</taxon>
        <taxon>Eurotiales</taxon>
        <taxon>Trichocomaceae</taxon>
        <taxon>Rasamsonia</taxon>
    </lineage>
</organism>
<dbReference type="Proteomes" id="UP000053958">
    <property type="component" value="Unassembled WGS sequence"/>
</dbReference>
<dbReference type="STRING" id="1408163.A0A0F4YLE3"/>
<dbReference type="PROSITE" id="PS00381">
    <property type="entry name" value="CLP_PROTEASE_SER"/>
    <property type="match status" value="1"/>
</dbReference>
<dbReference type="GO" id="GO:0051117">
    <property type="term" value="F:ATPase binding"/>
    <property type="evidence" value="ECO:0007669"/>
    <property type="project" value="TreeGrafter"/>
</dbReference>
<dbReference type="GO" id="GO:0009368">
    <property type="term" value="C:endopeptidase Clp complex"/>
    <property type="evidence" value="ECO:0007669"/>
    <property type="project" value="TreeGrafter"/>
</dbReference>
<feature type="compositionally biased region" description="Basic and acidic residues" evidence="9">
    <location>
        <begin position="664"/>
        <end position="676"/>
    </location>
</feature>
<evidence type="ECO:0000256" key="3">
    <source>
        <dbReference type="ARBA" id="ARBA00022801"/>
    </source>
</evidence>
<evidence type="ECO:0000313" key="12">
    <source>
        <dbReference type="Proteomes" id="UP000053958"/>
    </source>
</evidence>
<proteinExistence type="inferred from homology"/>
<feature type="active site" evidence="5">
    <location>
        <position position="852"/>
    </location>
</feature>
<evidence type="ECO:0000259" key="10">
    <source>
        <dbReference type="Pfam" id="PF08508"/>
    </source>
</evidence>
<dbReference type="PANTHER" id="PTHR10381:SF11">
    <property type="entry name" value="ATP-DEPENDENT CLP PROTEASE PROTEOLYTIC SUBUNIT, MITOCHONDRIAL"/>
    <property type="match status" value="1"/>
</dbReference>
<dbReference type="GO" id="GO:0004252">
    <property type="term" value="F:serine-type endopeptidase activity"/>
    <property type="evidence" value="ECO:0007669"/>
    <property type="project" value="UniProtKB-EC"/>
</dbReference>
<dbReference type="HAMAP" id="MF_00444">
    <property type="entry name" value="ClpP"/>
    <property type="match status" value="1"/>
</dbReference>
<dbReference type="CDD" id="cd07017">
    <property type="entry name" value="S14_ClpP_2"/>
    <property type="match status" value="1"/>
</dbReference>
<comment type="similarity">
    <text evidence="1 8">Belongs to the peptidase S14 family.</text>
</comment>
<reference evidence="11 12" key="1">
    <citation type="submission" date="2015-04" db="EMBL/GenBank/DDBJ databases">
        <authorList>
            <person name="Heijne W.H."/>
            <person name="Fedorova N.D."/>
            <person name="Nierman W.C."/>
            <person name="Vollebregt A.W."/>
            <person name="Zhao Z."/>
            <person name="Wu L."/>
            <person name="Kumar M."/>
            <person name="Stam H."/>
            <person name="van den Berg M.A."/>
            <person name="Pel H.J."/>
        </authorList>
    </citation>
    <scope>NUCLEOTIDE SEQUENCE [LARGE SCALE GENOMIC DNA]</scope>
    <source>
        <strain evidence="11 12">CBS 393.64</strain>
    </source>
</reference>
<keyword evidence="4 7" id="KW-0720">Serine protease</keyword>
<feature type="compositionally biased region" description="Low complexity" evidence="9">
    <location>
        <begin position="544"/>
        <end position="555"/>
    </location>
</feature>
<dbReference type="GO" id="GO:0006515">
    <property type="term" value="P:protein quality control for misfolded or incompletely synthesized proteins"/>
    <property type="evidence" value="ECO:0007669"/>
    <property type="project" value="TreeGrafter"/>
</dbReference>
<dbReference type="FunFam" id="3.90.226.10:FF:000001">
    <property type="entry name" value="ATP-dependent Clp protease proteolytic subunit"/>
    <property type="match status" value="1"/>
</dbReference>
<dbReference type="InterPro" id="IPR029045">
    <property type="entry name" value="ClpP/crotonase-like_dom_sf"/>
</dbReference>
<keyword evidence="12" id="KW-1185">Reference proteome</keyword>
<dbReference type="InterPro" id="IPR018215">
    <property type="entry name" value="ClpP_Ser_AS"/>
</dbReference>
<dbReference type="PRINTS" id="PR00127">
    <property type="entry name" value="CLPPROTEASEP"/>
</dbReference>
<dbReference type="InterPro" id="IPR013715">
    <property type="entry name" value="DUF1746"/>
</dbReference>
<accession>A0A0F4YLE3</accession>